<proteinExistence type="predicted"/>
<dbReference type="InterPro" id="IPR036879">
    <property type="entry name" value="TF_MADSbox_sf"/>
</dbReference>
<evidence type="ECO:0000313" key="2">
    <source>
        <dbReference type="EMBL" id="KAK9038669.1"/>
    </source>
</evidence>
<reference evidence="2 3" key="1">
    <citation type="journal article" date="2024" name="G3 (Bethesda)">
        <title>Genome assembly of Hibiscus sabdariffa L. provides insights into metabolisms of medicinal natural products.</title>
        <authorList>
            <person name="Kim T."/>
        </authorList>
    </citation>
    <scope>NUCLEOTIDE SEQUENCE [LARGE SCALE GENOMIC DNA]</scope>
    <source>
        <strain evidence="2">TK-2024</strain>
        <tissue evidence="2">Old leaves</tissue>
    </source>
</reference>
<organism evidence="2 3">
    <name type="scientific">Hibiscus sabdariffa</name>
    <name type="common">roselle</name>
    <dbReference type="NCBI Taxonomy" id="183260"/>
    <lineage>
        <taxon>Eukaryota</taxon>
        <taxon>Viridiplantae</taxon>
        <taxon>Streptophyta</taxon>
        <taxon>Embryophyta</taxon>
        <taxon>Tracheophyta</taxon>
        <taxon>Spermatophyta</taxon>
        <taxon>Magnoliopsida</taxon>
        <taxon>eudicotyledons</taxon>
        <taxon>Gunneridae</taxon>
        <taxon>Pentapetalae</taxon>
        <taxon>rosids</taxon>
        <taxon>malvids</taxon>
        <taxon>Malvales</taxon>
        <taxon>Malvaceae</taxon>
        <taxon>Malvoideae</taxon>
        <taxon>Hibiscus</taxon>
    </lineage>
</organism>
<comment type="caution">
    <text evidence="2">The sequence shown here is derived from an EMBL/GenBank/DDBJ whole genome shotgun (WGS) entry which is preliminary data.</text>
</comment>
<feature type="region of interest" description="Disordered" evidence="1">
    <location>
        <begin position="1"/>
        <end position="27"/>
    </location>
</feature>
<evidence type="ECO:0000313" key="3">
    <source>
        <dbReference type="Proteomes" id="UP001396334"/>
    </source>
</evidence>
<dbReference type="Proteomes" id="UP001396334">
    <property type="component" value="Unassembled WGS sequence"/>
</dbReference>
<dbReference type="EMBL" id="JBBPBN010000005">
    <property type="protein sequence ID" value="KAK9038669.1"/>
    <property type="molecule type" value="Genomic_DNA"/>
</dbReference>
<name>A0ABR2TMP2_9ROSI</name>
<evidence type="ECO:0000256" key="1">
    <source>
        <dbReference type="SAM" id="MobiDB-lite"/>
    </source>
</evidence>
<keyword evidence="3" id="KW-1185">Reference proteome</keyword>
<gene>
    <name evidence="2" type="ORF">V6N11_023525</name>
</gene>
<accession>A0ABR2TMP2</accession>
<protein>
    <submittedName>
        <fullName evidence="2">Uncharacterized protein</fullName>
    </submittedName>
</protein>
<sequence>MAGLVLKGRRRNKMSTTQGENAPHDADTKRSDFLKKVSELCALFALKAALIFFSPSSKALCSGHSGVGANIDSHDNLGKLIVQEITCEEAKIWINMKKLFEEYADVCKKVKAAKLRRKQLERMKMENERKGQWLRDRPIDELNLEELLIADAETTEFIEKLKKVHRERLAKDATSTSMSIGGSNAS</sequence>
<dbReference type="SUPFAM" id="SSF55455">
    <property type="entry name" value="SRF-like"/>
    <property type="match status" value="1"/>
</dbReference>